<evidence type="ECO:0000313" key="2">
    <source>
        <dbReference type="EMBL" id="ARP61301.1"/>
    </source>
</evidence>
<proteinExistence type="predicted"/>
<reference evidence="2 3" key="1">
    <citation type="submission" date="2017-04" db="EMBL/GenBank/DDBJ databases">
        <title>Complete Genome Sequence of Bacillus thuringiensis type Strain ATCC 10792.</title>
        <authorList>
            <person name="Oh D.-H."/>
            <person name="Park B.-J."/>
            <person name="Shuai W."/>
            <person name="Chelliah R."/>
        </authorList>
    </citation>
    <scope>NUCLEOTIDE SEQUENCE [LARGE SCALE GENOMIC DNA]</scope>
    <source>
        <strain evidence="2 3">ATCC 10792</strain>
        <plasmid evidence="2 3">poh1</plasmid>
    </source>
</reference>
<keyword evidence="1" id="KW-1133">Transmembrane helix</keyword>
<evidence type="ECO:0000313" key="3">
    <source>
        <dbReference type="Proteomes" id="UP000194143"/>
    </source>
</evidence>
<accession>A0A1W6WXP8</accession>
<dbReference type="Proteomes" id="UP000194143">
    <property type="component" value="Plasmid poh1"/>
</dbReference>
<feature type="transmembrane region" description="Helical" evidence="1">
    <location>
        <begin position="117"/>
        <end position="144"/>
    </location>
</feature>
<keyword evidence="2" id="KW-0614">Plasmid</keyword>
<keyword evidence="1" id="KW-0472">Membrane</keyword>
<gene>
    <name evidence="2" type="ORF">CAB88_30245</name>
</gene>
<dbReference type="GeneID" id="67470453"/>
<dbReference type="RefSeq" id="WP_000540759.1">
    <property type="nucleotide sequence ID" value="NZ_CP021062.1"/>
</dbReference>
<keyword evidence="3" id="KW-1185">Reference proteome</keyword>
<evidence type="ECO:0008006" key="4">
    <source>
        <dbReference type="Google" id="ProtNLM"/>
    </source>
</evidence>
<organism evidence="2 3">
    <name type="scientific">Bacillus thuringiensis</name>
    <dbReference type="NCBI Taxonomy" id="1428"/>
    <lineage>
        <taxon>Bacteria</taxon>
        <taxon>Bacillati</taxon>
        <taxon>Bacillota</taxon>
        <taxon>Bacilli</taxon>
        <taxon>Bacillales</taxon>
        <taxon>Bacillaceae</taxon>
        <taxon>Bacillus</taxon>
        <taxon>Bacillus cereus group</taxon>
    </lineage>
</organism>
<name>A0A1W6WXP8_BACTU</name>
<dbReference type="EMBL" id="CP021062">
    <property type="protein sequence ID" value="ARP61301.1"/>
    <property type="molecule type" value="Genomic_DNA"/>
</dbReference>
<geneLocation type="plasmid" evidence="2 3">
    <name>poh1</name>
</geneLocation>
<evidence type="ECO:0000256" key="1">
    <source>
        <dbReference type="SAM" id="Phobius"/>
    </source>
</evidence>
<keyword evidence="1" id="KW-0812">Transmembrane</keyword>
<dbReference type="AlphaFoldDB" id="A0A1W6WXP8"/>
<sequence length="186" mass="21217">MGYKFRRIIQVSPGVKINFTYTDSGGRTVPPESRVTNYVPGTGISYTPRIAESNNYYKQRGFQRPNTSYSTMNEQDYNTIKVFEPVRETNTYLVTAFRKEDNQVNSVGRKLMKPLSIIAGVFAGLFLLMMLVIPALFLAVMSFLCYKNIKTPFAVVCPECDAENLFIFEEEKIACRKCESNLIIQK</sequence>
<protein>
    <recommendedName>
        <fullName evidence="4">DUF4236 domain-containing protein</fullName>
    </recommendedName>
</protein>